<accession>A0A4Q5KYU0</accession>
<keyword evidence="6 8" id="KW-0472">Membrane</keyword>
<evidence type="ECO:0000313" key="11">
    <source>
        <dbReference type="EMBL" id="RYU53344.1"/>
    </source>
</evidence>
<keyword evidence="5 9" id="KW-0732">Signal</keyword>
<evidence type="ECO:0000313" key="14">
    <source>
        <dbReference type="Proteomes" id="UP000294166"/>
    </source>
</evidence>
<keyword evidence="4 8" id="KW-0812">Transmembrane</keyword>
<comment type="subcellular location">
    <subcellularLocation>
        <location evidence="1 8">Cell outer membrane</location>
        <topology evidence="1 8">Multi-pass membrane protein</topology>
    </subcellularLocation>
</comment>
<dbReference type="InterPro" id="IPR037066">
    <property type="entry name" value="Plug_dom_sf"/>
</dbReference>
<reference evidence="13 14" key="1">
    <citation type="submission" date="2019-02" db="EMBL/GenBank/DDBJ databases">
        <title>Genome sequences of Aliivibrio finisterrensis strains from farmed Atlantic salmon.</title>
        <authorList>
            <person name="Bowman J.P."/>
        </authorList>
    </citation>
    <scope>NUCLEOTIDE SEQUENCE [LARGE SCALE GENOMIC DNA]</scope>
    <source>
        <strain evidence="12 14">A21</strain>
        <strain evidence="11 13">A46</strain>
    </source>
</reference>
<evidence type="ECO:0000256" key="3">
    <source>
        <dbReference type="ARBA" id="ARBA00022452"/>
    </source>
</evidence>
<dbReference type="GO" id="GO:0044718">
    <property type="term" value="P:siderophore transmembrane transport"/>
    <property type="evidence" value="ECO:0007669"/>
    <property type="project" value="TreeGrafter"/>
</dbReference>
<dbReference type="InterPro" id="IPR012910">
    <property type="entry name" value="Plug_dom"/>
</dbReference>
<name>A0A4Q5KYU0_9GAMM</name>
<feature type="signal peptide" evidence="9">
    <location>
        <begin position="1"/>
        <end position="21"/>
    </location>
</feature>
<keyword evidence="7 8" id="KW-0998">Cell outer membrane</keyword>
<dbReference type="Pfam" id="PF07715">
    <property type="entry name" value="Plug"/>
    <property type="match status" value="1"/>
</dbReference>
<dbReference type="GO" id="GO:0009279">
    <property type="term" value="C:cell outer membrane"/>
    <property type="evidence" value="ECO:0007669"/>
    <property type="project" value="UniProtKB-SubCell"/>
</dbReference>
<keyword evidence="2 8" id="KW-0813">Transport</keyword>
<dbReference type="PANTHER" id="PTHR30069:SF29">
    <property type="entry name" value="HEMOGLOBIN AND HEMOGLOBIN-HAPTOGLOBIN-BINDING PROTEIN 1-RELATED"/>
    <property type="match status" value="1"/>
</dbReference>
<feature type="domain" description="TonB-dependent receptor plug" evidence="10">
    <location>
        <begin position="55"/>
        <end position="163"/>
    </location>
</feature>
<protein>
    <recommendedName>
        <fullName evidence="10">TonB-dependent receptor plug domain-containing protein</fullName>
    </recommendedName>
</protein>
<dbReference type="Proteomes" id="UP000294063">
    <property type="component" value="Unassembled WGS sequence"/>
</dbReference>
<dbReference type="InterPro" id="IPR039426">
    <property type="entry name" value="TonB-dep_rcpt-like"/>
</dbReference>
<dbReference type="RefSeq" id="WP_130049104.1">
    <property type="nucleotide sequence ID" value="NZ_SEZK01000004.1"/>
</dbReference>
<evidence type="ECO:0000256" key="9">
    <source>
        <dbReference type="SAM" id="SignalP"/>
    </source>
</evidence>
<dbReference type="InterPro" id="IPR036942">
    <property type="entry name" value="Beta-barrel_TonB_sf"/>
</dbReference>
<evidence type="ECO:0000259" key="10">
    <source>
        <dbReference type="Pfam" id="PF07715"/>
    </source>
</evidence>
<evidence type="ECO:0000256" key="6">
    <source>
        <dbReference type="ARBA" id="ARBA00023136"/>
    </source>
</evidence>
<keyword evidence="14" id="KW-1185">Reference proteome</keyword>
<evidence type="ECO:0000256" key="8">
    <source>
        <dbReference type="PROSITE-ProRule" id="PRU01360"/>
    </source>
</evidence>
<dbReference type="AlphaFoldDB" id="A0A4Q5KYU0"/>
<dbReference type="Gene3D" id="2.170.130.10">
    <property type="entry name" value="TonB-dependent receptor, plug domain"/>
    <property type="match status" value="1"/>
</dbReference>
<dbReference type="PROSITE" id="PS52016">
    <property type="entry name" value="TONB_DEPENDENT_REC_3"/>
    <property type="match status" value="1"/>
</dbReference>
<dbReference type="Gene3D" id="2.40.170.20">
    <property type="entry name" value="TonB-dependent receptor, beta-barrel domain"/>
    <property type="match status" value="1"/>
</dbReference>
<evidence type="ECO:0000256" key="5">
    <source>
        <dbReference type="ARBA" id="ARBA00022729"/>
    </source>
</evidence>
<evidence type="ECO:0000256" key="2">
    <source>
        <dbReference type="ARBA" id="ARBA00022448"/>
    </source>
</evidence>
<keyword evidence="3 8" id="KW-1134">Transmembrane beta strand</keyword>
<organism evidence="11 13">
    <name type="scientific">Aliivibrio finisterrensis</name>
    <dbReference type="NCBI Taxonomy" id="511998"/>
    <lineage>
        <taxon>Bacteria</taxon>
        <taxon>Pseudomonadati</taxon>
        <taxon>Pseudomonadota</taxon>
        <taxon>Gammaproteobacteria</taxon>
        <taxon>Vibrionales</taxon>
        <taxon>Vibrionaceae</taxon>
        <taxon>Aliivibrio</taxon>
    </lineage>
</organism>
<evidence type="ECO:0000313" key="12">
    <source>
        <dbReference type="EMBL" id="RYU65851.1"/>
    </source>
</evidence>
<evidence type="ECO:0000313" key="13">
    <source>
        <dbReference type="Proteomes" id="UP000294063"/>
    </source>
</evidence>
<dbReference type="PANTHER" id="PTHR30069">
    <property type="entry name" value="TONB-DEPENDENT OUTER MEMBRANE RECEPTOR"/>
    <property type="match status" value="1"/>
</dbReference>
<proteinExistence type="inferred from homology"/>
<comment type="caution">
    <text evidence="11">The sequence shown here is derived from an EMBL/GenBank/DDBJ whole genome shotgun (WGS) entry which is preliminary data.</text>
</comment>
<dbReference type="EMBL" id="SEZN01000006">
    <property type="protein sequence ID" value="RYU65851.1"/>
    <property type="molecule type" value="Genomic_DNA"/>
</dbReference>
<evidence type="ECO:0000256" key="1">
    <source>
        <dbReference type="ARBA" id="ARBA00004571"/>
    </source>
</evidence>
<sequence length="692" mass="78538">MRFSTLSLYSSLFLTSSFVFANDEDLSALMLMSLEDLSMLEVSVTSASKREQHISEIPAAIYVISNERIVRSGAKTIADALSLAPGIEVSQFNESNDFVSSRGFHDGLFNKMLVMIDGRSVFSPMYGGAFWENIDYILADIERIEIIRGPAGTIWGGNAVNGVINIITKSTKETLGTYGQIAYGQHGYKEASVRHGLQFNDNTTARAFYKAKDTFSVIDKFQSQYESDKVNTISIQTAGVKFDIEEGNSSWMLAFGGEKSAQYYDWYTVDMSDLNRQYDDSYKSVDSSSLYGQVNHTIELANSQWQTNLWYWQDKDNSPDAHGEFNTIDLDSVYTLQYGSDVTILIGGGLRHINIKLQDSSNYDVSHVDIYNRYSSDPISSDTTSNVYAQIDYNFTEQFMIQVGAKAEYFTLNDSFEVSPQIRGLYSISASQKIWFGVGRAVVTPSYFEQKSTYTNYYSYVYENKFYDGVATYLPSASLDNESVITIDAGYRFEGTNVNMDLTTYLSSYNNVRGHDYIGYLNDGIGNYYDLYEFNDDYEAQTYGAEVAIEWNINSSLKNYTSYSYLSFSQDRVQGDSNASGSDDYFEINHQNMLSNQLLWQVTNSIQWDVVVNYKDIDYTSDSNQFVYDVDNLISLDSRIGWKKHENAPLVEVMVKNIGMSSKCELNTNIYYDQCNAYETEQSIYGRVSYEF</sequence>
<dbReference type="SUPFAM" id="SSF56935">
    <property type="entry name" value="Porins"/>
    <property type="match status" value="1"/>
</dbReference>
<feature type="chain" id="PRO_5020297833" description="TonB-dependent receptor plug domain-containing protein" evidence="9">
    <location>
        <begin position="22"/>
        <end position="692"/>
    </location>
</feature>
<dbReference type="GO" id="GO:0015344">
    <property type="term" value="F:siderophore uptake transmembrane transporter activity"/>
    <property type="evidence" value="ECO:0007669"/>
    <property type="project" value="TreeGrafter"/>
</dbReference>
<gene>
    <name evidence="12" type="ORF">ERW53_04755</name>
    <name evidence="11" type="ORF">ERW57_04235</name>
</gene>
<evidence type="ECO:0000256" key="4">
    <source>
        <dbReference type="ARBA" id="ARBA00022692"/>
    </source>
</evidence>
<dbReference type="EMBL" id="SEZK01000004">
    <property type="protein sequence ID" value="RYU53344.1"/>
    <property type="molecule type" value="Genomic_DNA"/>
</dbReference>
<comment type="similarity">
    <text evidence="8">Belongs to the TonB-dependent receptor family.</text>
</comment>
<evidence type="ECO:0000256" key="7">
    <source>
        <dbReference type="ARBA" id="ARBA00023237"/>
    </source>
</evidence>
<dbReference type="Proteomes" id="UP000294166">
    <property type="component" value="Unassembled WGS sequence"/>
</dbReference>